<dbReference type="RefSeq" id="WP_145275250.1">
    <property type="nucleotide sequence ID" value="NZ_CP036426.1"/>
</dbReference>
<accession>A0A518H9M4</accession>
<keyword evidence="3" id="KW-1185">Reference proteome</keyword>
<evidence type="ECO:0000313" key="2">
    <source>
        <dbReference type="EMBL" id="QDV37436.1"/>
    </source>
</evidence>
<proteinExistence type="predicted"/>
<gene>
    <name evidence="2" type="ORF">ElP_53750</name>
</gene>
<dbReference type="AlphaFoldDB" id="A0A518H9M4"/>
<dbReference type="OrthoDB" id="4379535at2"/>
<dbReference type="Proteomes" id="UP000317835">
    <property type="component" value="Chromosome"/>
</dbReference>
<reference evidence="2 3" key="1">
    <citation type="submission" date="2019-02" db="EMBL/GenBank/DDBJ databases">
        <title>Deep-cultivation of Planctomycetes and their phenomic and genomic characterization uncovers novel biology.</title>
        <authorList>
            <person name="Wiegand S."/>
            <person name="Jogler M."/>
            <person name="Boedeker C."/>
            <person name="Pinto D."/>
            <person name="Vollmers J."/>
            <person name="Rivas-Marin E."/>
            <person name="Kohn T."/>
            <person name="Peeters S.H."/>
            <person name="Heuer A."/>
            <person name="Rast P."/>
            <person name="Oberbeckmann S."/>
            <person name="Bunk B."/>
            <person name="Jeske O."/>
            <person name="Meyerdierks A."/>
            <person name="Storesund J.E."/>
            <person name="Kallscheuer N."/>
            <person name="Luecker S."/>
            <person name="Lage O.M."/>
            <person name="Pohl T."/>
            <person name="Merkel B.J."/>
            <person name="Hornburger P."/>
            <person name="Mueller R.-W."/>
            <person name="Bruemmer F."/>
            <person name="Labrenz M."/>
            <person name="Spormann A.M."/>
            <person name="Op den Camp H."/>
            <person name="Overmann J."/>
            <person name="Amann R."/>
            <person name="Jetten M.S.M."/>
            <person name="Mascher T."/>
            <person name="Medema M.H."/>
            <person name="Devos D.P."/>
            <person name="Kaster A.-K."/>
            <person name="Ovreas L."/>
            <person name="Rohde M."/>
            <person name="Galperin M.Y."/>
            <person name="Jogler C."/>
        </authorList>
    </citation>
    <scope>NUCLEOTIDE SEQUENCE [LARGE SCALE GENOMIC DNA]</scope>
    <source>
        <strain evidence="2 3">ElP</strain>
    </source>
</reference>
<organism evidence="2 3">
    <name type="scientific">Tautonia plasticadhaerens</name>
    <dbReference type="NCBI Taxonomy" id="2527974"/>
    <lineage>
        <taxon>Bacteria</taxon>
        <taxon>Pseudomonadati</taxon>
        <taxon>Planctomycetota</taxon>
        <taxon>Planctomycetia</taxon>
        <taxon>Isosphaerales</taxon>
        <taxon>Isosphaeraceae</taxon>
        <taxon>Tautonia</taxon>
    </lineage>
</organism>
<feature type="region of interest" description="Disordered" evidence="1">
    <location>
        <begin position="233"/>
        <end position="257"/>
    </location>
</feature>
<dbReference type="KEGG" id="tpla:ElP_53750"/>
<protein>
    <submittedName>
        <fullName evidence="2">Uncharacterized protein</fullName>
    </submittedName>
</protein>
<dbReference type="EMBL" id="CP036426">
    <property type="protein sequence ID" value="QDV37436.1"/>
    <property type="molecule type" value="Genomic_DNA"/>
</dbReference>
<evidence type="ECO:0000313" key="3">
    <source>
        <dbReference type="Proteomes" id="UP000317835"/>
    </source>
</evidence>
<name>A0A518H9M4_9BACT</name>
<sequence length="257" mass="28192">MPNEMIRFRGNATELDQICRIGQILERSGFFNDIRDVDQAVVKCLAGLELGVGPMASMAGIHVIRGKVVLSANLMATCIRRHPDYDFRVREHTDSVCTIEFLRRGEPIGASTFTMEDARRAGLAGGENWRKYPRNMLFARALSSGAKWHCPDVFAGPAYLPDELDAVVDGETGELVSVASPPAMPVGAAMARALEELLRRKGADRDRLLDHYGVGDLAQLGADRYRDAVRALEARPDVQTDPAGSVPVADHFDQDED</sequence>
<evidence type="ECO:0000256" key="1">
    <source>
        <dbReference type="SAM" id="MobiDB-lite"/>
    </source>
</evidence>